<accession>A0A9W8IAW4</accession>
<feature type="compositionally biased region" description="Low complexity" evidence="1">
    <location>
        <begin position="108"/>
        <end position="122"/>
    </location>
</feature>
<dbReference type="AlphaFoldDB" id="A0A9W8IAW4"/>
<comment type="caution">
    <text evidence="2">The sequence shown here is derived from an EMBL/GenBank/DDBJ whole genome shotgun (WGS) entry which is preliminary data.</text>
</comment>
<feature type="compositionally biased region" description="Basic residues" evidence="1">
    <location>
        <begin position="45"/>
        <end position="63"/>
    </location>
</feature>
<feature type="non-terminal residue" evidence="2">
    <location>
        <position position="1"/>
    </location>
</feature>
<proteinExistence type="predicted"/>
<evidence type="ECO:0000313" key="2">
    <source>
        <dbReference type="EMBL" id="KAJ2846397.1"/>
    </source>
</evidence>
<evidence type="ECO:0000256" key="1">
    <source>
        <dbReference type="SAM" id="MobiDB-lite"/>
    </source>
</evidence>
<name>A0A9W8IAW4_9FUNG</name>
<reference evidence="2" key="1">
    <citation type="submission" date="2022-07" db="EMBL/GenBank/DDBJ databases">
        <title>Phylogenomic reconstructions and comparative analyses of Kickxellomycotina fungi.</title>
        <authorList>
            <person name="Reynolds N.K."/>
            <person name="Stajich J.E."/>
            <person name="Barry K."/>
            <person name="Grigoriev I.V."/>
            <person name="Crous P."/>
            <person name="Smith M.E."/>
        </authorList>
    </citation>
    <scope>NUCLEOTIDE SEQUENCE</scope>
    <source>
        <strain evidence="2">NRRL 1566</strain>
    </source>
</reference>
<dbReference type="OrthoDB" id="2802411at2759"/>
<feature type="region of interest" description="Disordered" evidence="1">
    <location>
        <begin position="98"/>
        <end position="122"/>
    </location>
</feature>
<keyword evidence="3" id="KW-1185">Reference proteome</keyword>
<dbReference type="Proteomes" id="UP001139887">
    <property type="component" value="Unassembled WGS sequence"/>
</dbReference>
<feature type="region of interest" description="Disordered" evidence="1">
    <location>
        <begin position="1"/>
        <end position="80"/>
    </location>
</feature>
<dbReference type="EMBL" id="JANBUW010000549">
    <property type="protein sequence ID" value="KAJ2846397.1"/>
    <property type="molecule type" value="Genomic_DNA"/>
</dbReference>
<evidence type="ECO:0000313" key="3">
    <source>
        <dbReference type="Proteomes" id="UP001139887"/>
    </source>
</evidence>
<protein>
    <submittedName>
        <fullName evidence="2">Uncharacterized protein</fullName>
    </submittedName>
</protein>
<feature type="compositionally biased region" description="Polar residues" evidence="1">
    <location>
        <begin position="22"/>
        <end position="43"/>
    </location>
</feature>
<gene>
    <name evidence="2" type="ORF">IWW36_004371</name>
</gene>
<organism evidence="2 3">
    <name type="scientific">Coemansia brasiliensis</name>
    <dbReference type="NCBI Taxonomy" id="2650707"/>
    <lineage>
        <taxon>Eukaryota</taxon>
        <taxon>Fungi</taxon>
        <taxon>Fungi incertae sedis</taxon>
        <taxon>Zoopagomycota</taxon>
        <taxon>Kickxellomycotina</taxon>
        <taxon>Kickxellomycetes</taxon>
        <taxon>Kickxellales</taxon>
        <taxon>Kickxellaceae</taxon>
        <taxon>Coemansia</taxon>
    </lineage>
</organism>
<sequence length="122" mass="13984">IEEGLRRHSINSIALSDDENASRSTTMTSQSALQHQQPRSSRYGQGRKPRRSRKSSASSRKRSTSMLHDAARSYALRQQQRQEVNSIKQWFVDRFYFPDPTQVPPAPESNSSELRNLESPSH</sequence>